<dbReference type="FunFam" id="1.20.1110.10:FF:000077">
    <property type="entry name" value="ECA1 (ER-TYPE CA2+-ATPASE 1)"/>
    <property type="match status" value="1"/>
</dbReference>
<comment type="subcellular location">
    <subcellularLocation>
        <location evidence="1">Membrane</location>
        <topology evidence="1">Multi-pass membrane protein</topology>
    </subcellularLocation>
</comment>
<dbReference type="GO" id="GO:0016020">
    <property type="term" value="C:membrane"/>
    <property type="evidence" value="ECO:0007669"/>
    <property type="project" value="UniProtKB-SubCell"/>
</dbReference>
<dbReference type="SFLD" id="SFLDG00002">
    <property type="entry name" value="C1.7:_P-type_atpase_like"/>
    <property type="match status" value="1"/>
</dbReference>
<evidence type="ECO:0000313" key="18">
    <source>
        <dbReference type="EMBL" id="KAG6667121.1"/>
    </source>
</evidence>
<dbReference type="FunFam" id="2.70.150.10:FF:000014">
    <property type="entry name" value="Calcium-transporting ATPase, putative"/>
    <property type="match status" value="1"/>
</dbReference>
<dbReference type="InterPro" id="IPR036412">
    <property type="entry name" value="HAD-like_sf"/>
</dbReference>
<keyword evidence="11" id="KW-0460">Magnesium</keyword>
<evidence type="ECO:0000256" key="6">
    <source>
        <dbReference type="ARBA" id="ARBA00022692"/>
    </source>
</evidence>
<dbReference type="InterPro" id="IPR001757">
    <property type="entry name" value="P_typ_ATPase"/>
</dbReference>
<keyword evidence="8" id="KW-0547">Nucleotide-binding</keyword>
<dbReference type="SMART" id="SM00831">
    <property type="entry name" value="Cation_ATPase_N"/>
    <property type="match status" value="1"/>
</dbReference>
<dbReference type="EMBL" id="CM031825">
    <property type="protein sequence ID" value="KAG6730375.1"/>
    <property type="molecule type" value="Genomic_DNA"/>
</dbReference>
<organism evidence="18 20">
    <name type="scientific">Carya illinoinensis</name>
    <name type="common">Pecan</name>
    <dbReference type="NCBI Taxonomy" id="32201"/>
    <lineage>
        <taxon>Eukaryota</taxon>
        <taxon>Viridiplantae</taxon>
        <taxon>Streptophyta</taxon>
        <taxon>Embryophyta</taxon>
        <taxon>Tracheophyta</taxon>
        <taxon>Spermatophyta</taxon>
        <taxon>Magnoliopsida</taxon>
        <taxon>eudicotyledons</taxon>
        <taxon>Gunneridae</taxon>
        <taxon>Pentapetalae</taxon>
        <taxon>rosids</taxon>
        <taxon>fabids</taxon>
        <taxon>Fagales</taxon>
        <taxon>Juglandaceae</taxon>
        <taxon>Carya</taxon>
    </lineage>
</organism>
<dbReference type="InterPro" id="IPR006068">
    <property type="entry name" value="ATPase_P-typ_cation-transptr_C"/>
</dbReference>
<dbReference type="FunFam" id="3.40.1110.10:FF:000021">
    <property type="entry name" value="calcium-transporting ATPase, endoplasmic reticulum-type"/>
    <property type="match status" value="1"/>
</dbReference>
<comment type="caution">
    <text evidence="18">The sequence shown here is derived from an EMBL/GenBank/DDBJ whole genome shotgun (WGS) entry which is preliminary data.</text>
</comment>
<evidence type="ECO:0000256" key="5">
    <source>
        <dbReference type="ARBA" id="ARBA00022568"/>
    </source>
</evidence>
<feature type="transmembrane region" description="Helical" evidence="16">
    <location>
        <begin position="64"/>
        <end position="82"/>
    </location>
</feature>
<dbReference type="Proteomes" id="UP000811609">
    <property type="component" value="Chromosome 1"/>
</dbReference>
<keyword evidence="7" id="KW-0479">Metal-binding</keyword>
<feature type="transmembrane region" description="Helical" evidence="16">
    <location>
        <begin position="264"/>
        <end position="282"/>
    </location>
</feature>
<keyword evidence="6 16" id="KW-0812">Transmembrane</keyword>
<sequence>MGEKPFPAWSWSVEQCLKEFNVKLDKGLSTYEAEKRRERHGWNELAKEKGKPLWRLVLEQFDDMLVKILLVAACISFILAYMHGGEFGQSGFEAYVEPFVIVLILVLNAIVGVWQETNAEKALEALKEMQCESGKVLRDGYFVPELPARELVPGDIVELRVGDKVPADMRVAALKTTTFRVEQSSLTGEAVPVLKGTDPIFLDDCELQAKENMVFAGTTVVNGSCLCIVVSTGMNTEIGKIQKQIHEASQEESDTPLKKKLDEFGSRLTTAIGLVCLIVWVINYKNFFSWDIVDGSPANIRFSFEKCTYYFKIAVALAVAAIPEGLPAVITTCLALGTRKMAQKNAIVRKLPSVETLGCTTVICSDKTGTLTTNQMSVTEFFTLGGKTTASRIFRVDGTTYDPKDGGIVDWTCYNMDANLQAMAEICAVCNDAGIYFDGRLYRATGLPTEAALKVLVEKMGVPDAKVRSKIREAQLAANYLIDSSIVKLGCCEWWMKRSKRVATLEFDRIRKSMSVIVREPTGHNRLLVKGAVESLLERTSQVQLADGSLVPVDEPCRQLLLLKLQEMSSKGLRCLGLAYKDDLGEFSDYHAESHPSHKKLLDPACYSSIESDLVFVGVIGLRDPPRDEVHKAIEDCRGAGIKVMVITGDNKCTAEAICREINLFSKSEDIRGRSLTGKEFMALSSSQQIEILSKPGGKVFSRAEPRHKQEIVRMLKEMGEIVAMTGDGVNDAPALKLADIGIAMGITGTEVAKEASDMVLADDNFSTIVSAVAEGRSIYNNMKAFIRYMISSNVGEVISIFLTAALGIPECMIPVQLLWVNLVTDGPPATALGFNPADVDIMRKPPRRSDDALINSWVLLRYLIIGSYVGIATVGIFILWYTQPSFMGIDLVSDGHTLVELSQLRNWGECPTWSNFTASPFMVSGGRMISFRDPCDYFSIGKVKAMTLSLSVLVSIEMFNSLNAVSEDNSLIKMPPWRNPWLLVAMSVSFGLHCLILYVPLLADVFGIVPLSMKEWILVILISAPVILLEEVLKLLGRNQRWIGAKEKAE</sequence>
<dbReference type="GO" id="GO:0016887">
    <property type="term" value="F:ATP hydrolysis activity"/>
    <property type="evidence" value="ECO:0007669"/>
    <property type="project" value="InterPro"/>
</dbReference>
<dbReference type="SUPFAM" id="SSF81653">
    <property type="entry name" value="Calcium ATPase, transduction domain A"/>
    <property type="match status" value="1"/>
</dbReference>
<accession>A0A8T1RMN2</accession>
<evidence type="ECO:0000256" key="1">
    <source>
        <dbReference type="ARBA" id="ARBA00004141"/>
    </source>
</evidence>
<evidence type="ECO:0000256" key="8">
    <source>
        <dbReference type="ARBA" id="ARBA00022741"/>
    </source>
</evidence>
<dbReference type="Gene3D" id="3.40.1110.10">
    <property type="entry name" value="Calcium-transporting ATPase, cytoplasmic domain N"/>
    <property type="match status" value="1"/>
</dbReference>
<gene>
    <name evidence="18" type="ORF">CIPAW_01G079000</name>
    <name evidence="19" type="ORF">I3842_01G076400</name>
</gene>
<evidence type="ECO:0000259" key="17">
    <source>
        <dbReference type="SMART" id="SM00831"/>
    </source>
</evidence>
<name>A0A8T1RMN2_CARIL</name>
<evidence type="ECO:0000256" key="13">
    <source>
        <dbReference type="ARBA" id="ARBA00022989"/>
    </source>
</evidence>
<dbReference type="SFLD" id="SFLDF00027">
    <property type="entry name" value="p-type_atpase"/>
    <property type="match status" value="1"/>
</dbReference>
<dbReference type="EMBL" id="CM031809">
    <property type="protein sequence ID" value="KAG6667121.1"/>
    <property type="molecule type" value="Genomic_DNA"/>
</dbReference>
<dbReference type="EMBL" id="CM031825">
    <property type="protein sequence ID" value="KAG6730373.1"/>
    <property type="molecule type" value="Genomic_DNA"/>
</dbReference>
<evidence type="ECO:0000313" key="20">
    <source>
        <dbReference type="Proteomes" id="UP000811609"/>
    </source>
</evidence>
<comment type="similarity">
    <text evidence="2">Belongs to the cation transport ATPase (P-type) (TC 3.A.3) family. Type IIA subfamily.</text>
</comment>
<dbReference type="GO" id="GO:0046872">
    <property type="term" value="F:metal ion binding"/>
    <property type="evidence" value="ECO:0007669"/>
    <property type="project" value="UniProtKB-KW"/>
</dbReference>
<dbReference type="InterPro" id="IPR004014">
    <property type="entry name" value="ATPase_P-typ_cation-transptr_N"/>
</dbReference>
<evidence type="ECO:0000256" key="9">
    <source>
        <dbReference type="ARBA" id="ARBA00022837"/>
    </source>
</evidence>
<dbReference type="Pfam" id="PF13246">
    <property type="entry name" value="Cation_ATPase"/>
    <property type="match status" value="1"/>
</dbReference>
<keyword evidence="20" id="KW-1185">Reference proteome</keyword>
<reference evidence="19" key="2">
    <citation type="submission" date="2021-01" db="EMBL/GenBank/DDBJ databases">
        <authorList>
            <person name="Lovell J.T."/>
            <person name="Bentley N."/>
            <person name="Bhattarai G."/>
            <person name="Jenkins J.W."/>
            <person name="Sreedasyam A."/>
            <person name="Alarcon Y."/>
            <person name="Bock C."/>
            <person name="Boston L."/>
            <person name="Carlson J."/>
            <person name="Cervantes K."/>
            <person name="Clermont K."/>
            <person name="Krom N."/>
            <person name="Kubenka K."/>
            <person name="Mamidi S."/>
            <person name="Mattison C."/>
            <person name="Monteros M."/>
            <person name="Pisani C."/>
            <person name="Plott C."/>
            <person name="Rajasekar S."/>
            <person name="Rhein H.S."/>
            <person name="Rohla C."/>
            <person name="Song M."/>
            <person name="Hilaire R.S."/>
            <person name="Shu S."/>
            <person name="Wells L."/>
            <person name="Wang X."/>
            <person name="Webber J."/>
            <person name="Heerema R.J."/>
            <person name="Klein P."/>
            <person name="Conner P."/>
            <person name="Grauke L."/>
            <person name="Grimwood J."/>
            <person name="Schmutz J."/>
            <person name="Randall J.J."/>
        </authorList>
    </citation>
    <scope>NUCLEOTIDE SEQUENCE</scope>
    <source>
        <tissue evidence="19">Leaf</tissue>
    </source>
</reference>
<dbReference type="InterPro" id="IPR023299">
    <property type="entry name" value="ATPase_P-typ_cyto_dom_N"/>
</dbReference>
<evidence type="ECO:0000256" key="12">
    <source>
        <dbReference type="ARBA" id="ARBA00022967"/>
    </source>
</evidence>
<dbReference type="EMBL" id="CM031825">
    <property type="protein sequence ID" value="KAG6730384.1"/>
    <property type="molecule type" value="Genomic_DNA"/>
</dbReference>
<dbReference type="FunFam" id="1.20.1110.10:FF:000027">
    <property type="entry name" value="Calcium-transporting ATPase, putative"/>
    <property type="match status" value="1"/>
</dbReference>
<dbReference type="PRINTS" id="PR00119">
    <property type="entry name" value="CATATPASE"/>
</dbReference>
<dbReference type="EMBL" id="CM031825">
    <property type="protein sequence ID" value="KAG6730374.1"/>
    <property type="molecule type" value="Genomic_DNA"/>
</dbReference>
<evidence type="ECO:0000313" key="19">
    <source>
        <dbReference type="EMBL" id="KAG6730373.1"/>
    </source>
</evidence>
<dbReference type="InterPro" id="IPR059000">
    <property type="entry name" value="ATPase_P-type_domA"/>
</dbReference>
<dbReference type="InterPro" id="IPR018303">
    <property type="entry name" value="ATPase_P-typ_P_site"/>
</dbReference>
<dbReference type="GO" id="GO:0005388">
    <property type="term" value="F:P-type calcium transporter activity"/>
    <property type="evidence" value="ECO:0007669"/>
    <property type="project" value="UniProtKB-EC"/>
</dbReference>
<dbReference type="GO" id="GO:0005524">
    <property type="term" value="F:ATP binding"/>
    <property type="evidence" value="ECO:0007669"/>
    <property type="project" value="UniProtKB-KW"/>
</dbReference>
<dbReference type="SUPFAM" id="SSF56784">
    <property type="entry name" value="HAD-like"/>
    <property type="match status" value="1"/>
</dbReference>
<dbReference type="EMBL" id="CM031825">
    <property type="protein sequence ID" value="KAG6730383.1"/>
    <property type="molecule type" value="Genomic_DNA"/>
</dbReference>
<evidence type="ECO:0000256" key="14">
    <source>
        <dbReference type="ARBA" id="ARBA00023065"/>
    </source>
</evidence>
<evidence type="ECO:0000256" key="15">
    <source>
        <dbReference type="ARBA" id="ARBA00023136"/>
    </source>
</evidence>
<dbReference type="Gene3D" id="2.70.150.10">
    <property type="entry name" value="Calcium-transporting ATPase, cytoplasmic transduction domain A"/>
    <property type="match status" value="1"/>
</dbReference>
<dbReference type="PANTHER" id="PTHR42861">
    <property type="entry name" value="CALCIUM-TRANSPORTING ATPASE"/>
    <property type="match status" value="1"/>
</dbReference>
<feature type="transmembrane region" description="Helical" evidence="16">
    <location>
        <begin position="94"/>
        <end position="114"/>
    </location>
</feature>
<dbReference type="PROSITE" id="PS00154">
    <property type="entry name" value="ATPASE_E1_E2"/>
    <property type="match status" value="1"/>
</dbReference>
<keyword evidence="4" id="KW-0813">Transport</keyword>
<dbReference type="FunFam" id="3.40.50.1000:FF:000083">
    <property type="entry name" value="Sodium/potassium-transporting ATPase subunit alpha"/>
    <property type="match status" value="1"/>
</dbReference>
<evidence type="ECO:0000256" key="7">
    <source>
        <dbReference type="ARBA" id="ARBA00022723"/>
    </source>
</evidence>
<dbReference type="InterPro" id="IPR023298">
    <property type="entry name" value="ATPase_P-typ_TM_dom_sf"/>
</dbReference>
<dbReference type="SFLD" id="SFLDS00003">
    <property type="entry name" value="Haloacid_Dehalogenase"/>
    <property type="match status" value="1"/>
</dbReference>
<keyword evidence="12" id="KW-1278">Translocase</keyword>
<dbReference type="SUPFAM" id="SSF81660">
    <property type="entry name" value="Metal cation-transporting ATPase, ATP-binding domain N"/>
    <property type="match status" value="1"/>
</dbReference>
<feature type="transmembrane region" description="Helical" evidence="16">
    <location>
        <begin position="982"/>
        <end position="1002"/>
    </location>
</feature>
<dbReference type="Pfam" id="PF00122">
    <property type="entry name" value="E1-E2_ATPase"/>
    <property type="match status" value="1"/>
</dbReference>
<dbReference type="PRINTS" id="PR00121">
    <property type="entry name" value="NAKATPASE"/>
</dbReference>
<feature type="transmembrane region" description="Helical" evidence="16">
    <location>
        <begin position="309"/>
        <end position="336"/>
    </location>
</feature>
<protein>
    <recommendedName>
        <fullName evidence="3">P-type Ca(2+) transporter</fullName>
        <ecNumber evidence="3">7.2.2.10</ecNumber>
    </recommendedName>
</protein>
<dbReference type="Gene3D" id="3.40.50.1000">
    <property type="entry name" value="HAD superfamily/HAD-like"/>
    <property type="match status" value="1"/>
</dbReference>
<evidence type="ECO:0000256" key="16">
    <source>
        <dbReference type="SAM" id="Phobius"/>
    </source>
</evidence>
<dbReference type="Gene3D" id="1.20.1110.10">
    <property type="entry name" value="Calcium-transporting ATPase, transmembrane domain"/>
    <property type="match status" value="1"/>
</dbReference>
<dbReference type="Proteomes" id="UP000811246">
    <property type="component" value="Chromosome 1"/>
</dbReference>
<dbReference type="OrthoDB" id="3352408at2759"/>
<dbReference type="Pfam" id="PF00689">
    <property type="entry name" value="Cation_ATPase_C"/>
    <property type="match status" value="1"/>
</dbReference>
<evidence type="ECO:0000256" key="3">
    <source>
        <dbReference type="ARBA" id="ARBA00012790"/>
    </source>
</evidence>
<keyword evidence="14" id="KW-0406">Ion transport</keyword>
<dbReference type="InterPro" id="IPR008250">
    <property type="entry name" value="ATPase_P-typ_transduc_dom_A_sf"/>
</dbReference>
<feature type="domain" description="Cation-transporting P-type ATPase N-terminal" evidence="17">
    <location>
        <begin position="7"/>
        <end position="81"/>
    </location>
</feature>
<dbReference type="NCBIfam" id="TIGR01494">
    <property type="entry name" value="ATPase_P-type"/>
    <property type="match status" value="3"/>
</dbReference>
<proteinExistence type="inferred from homology"/>
<evidence type="ECO:0000256" key="10">
    <source>
        <dbReference type="ARBA" id="ARBA00022840"/>
    </source>
</evidence>
<evidence type="ECO:0000256" key="4">
    <source>
        <dbReference type="ARBA" id="ARBA00022448"/>
    </source>
</evidence>
<dbReference type="SUPFAM" id="SSF81665">
    <property type="entry name" value="Calcium ATPase, transmembrane domain M"/>
    <property type="match status" value="1"/>
</dbReference>
<dbReference type="Pfam" id="PF00690">
    <property type="entry name" value="Cation_ATPase_N"/>
    <property type="match status" value="1"/>
</dbReference>
<keyword evidence="9" id="KW-0106">Calcium</keyword>
<feature type="transmembrane region" description="Helical" evidence="16">
    <location>
        <begin position="860"/>
        <end position="882"/>
    </location>
</feature>
<dbReference type="EC" id="7.2.2.10" evidence="3"/>
<reference evidence="18" key="1">
    <citation type="submission" date="2020-12" db="EMBL/GenBank/DDBJ databases">
        <title>WGS assembly of Carya illinoinensis cv. Pawnee.</title>
        <authorList>
            <person name="Platts A."/>
            <person name="Shu S."/>
            <person name="Wright S."/>
            <person name="Barry K."/>
            <person name="Edger P."/>
            <person name="Pires J.C."/>
            <person name="Schmutz J."/>
        </authorList>
    </citation>
    <scope>NUCLEOTIDE SEQUENCE</scope>
    <source>
        <tissue evidence="18">Leaf</tissue>
    </source>
</reference>
<feature type="transmembrane region" description="Helical" evidence="16">
    <location>
        <begin position="1017"/>
        <end position="1037"/>
    </location>
</feature>
<dbReference type="EMBL" id="CM031825">
    <property type="protein sequence ID" value="KAG6730382.1"/>
    <property type="molecule type" value="Genomic_DNA"/>
</dbReference>
<dbReference type="EMBL" id="CM031825">
    <property type="protein sequence ID" value="KAG6730381.1"/>
    <property type="molecule type" value="Genomic_DNA"/>
</dbReference>
<keyword evidence="15 16" id="KW-0472">Membrane</keyword>
<dbReference type="InterPro" id="IPR044492">
    <property type="entry name" value="P_typ_ATPase_HD_dom"/>
</dbReference>
<evidence type="ECO:0000256" key="2">
    <source>
        <dbReference type="ARBA" id="ARBA00005675"/>
    </source>
</evidence>
<keyword evidence="5" id="KW-0109">Calcium transport</keyword>
<feature type="transmembrane region" description="Helical" evidence="16">
    <location>
        <begin position="786"/>
        <end position="809"/>
    </location>
</feature>
<dbReference type="EMBL" id="CM031825">
    <property type="protein sequence ID" value="KAG6730376.1"/>
    <property type="molecule type" value="Genomic_DNA"/>
</dbReference>
<dbReference type="InterPro" id="IPR023214">
    <property type="entry name" value="HAD_sf"/>
</dbReference>
<keyword evidence="10" id="KW-0067">ATP-binding</keyword>
<keyword evidence="13 16" id="KW-1133">Transmembrane helix</keyword>
<dbReference type="AlphaFoldDB" id="A0A8T1RMN2"/>
<dbReference type="EMBL" id="CM031825">
    <property type="protein sequence ID" value="KAG6730377.1"/>
    <property type="molecule type" value="Genomic_DNA"/>
</dbReference>
<evidence type="ECO:0000256" key="11">
    <source>
        <dbReference type="ARBA" id="ARBA00022842"/>
    </source>
</evidence>